<dbReference type="Proteomes" id="UP001059546">
    <property type="component" value="Chromosome IX"/>
</dbReference>
<evidence type="ECO:0000256" key="2">
    <source>
        <dbReference type="ARBA" id="ARBA00022692"/>
    </source>
</evidence>
<dbReference type="GO" id="GO:0016020">
    <property type="term" value="C:membrane"/>
    <property type="evidence" value="ECO:0007669"/>
    <property type="project" value="UniProtKB-SubCell"/>
</dbReference>
<protein>
    <submittedName>
        <fullName evidence="7">ZIP zinc transporter</fullName>
    </submittedName>
</protein>
<dbReference type="EMBL" id="CP119070">
    <property type="protein sequence ID" value="WEL39465.1"/>
    <property type="molecule type" value="Genomic_DNA"/>
</dbReference>
<dbReference type="OrthoDB" id="448280at2759"/>
<feature type="region of interest" description="Disordered" evidence="5">
    <location>
        <begin position="114"/>
        <end position="149"/>
    </location>
</feature>
<evidence type="ECO:0000256" key="4">
    <source>
        <dbReference type="ARBA" id="ARBA00023136"/>
    </source>
</evidence>
<dbReference type="AlphaFoldDB" id="A0A9Q9C5A5"/>
<proteinExistence type="predicted"/>
<dbReference type="PANTHER" id="PTHR11040:SF44">
    <property type="entry name" value="PROTEIN ZNTC-RELATED"/>
    <property type="match status" value="1"/>
</dbReference>
<name>A0A9Q9C5A5_ENCHE</name>
<feature type="transmembrane region" description="Helical" evidence="6">
    <location>
        <begin position="82"/>
        <end position="103"/>
    </location>
</feature>
<dbReference type="EMBL" id="CP075155">
    <property type="protein sequence ID" value="UTX43980.1"/>
    <property type="molecule type" value="Genomic_DNA"/>
</dbReference>
<keyword evidence="3 6" id="KW-1133">Transmembrane helix</keyword>
<feature type="transmembrane region" description="Helical" evidence="6">
    <location>
        <begin position="6"/>
        <end position="23"/>
    </location>
</feature>
<dbReference type="Proteomes" id="UP001217963">
    <property type="component" value="Chromosome IX"/>
</dbReference>
<feature type="transmembrane region" description="Helical" evidence="6">
    <location>
        <begin position="263"/>
        <end position="281"/>
    </location>
</feature>
<keyword evidence="4 6" id="KW-0472">Membrane</keyword>
<keyword evidence="2 6" id="KW-0812">Transmembrane</keyword>
<keyword evidence="10" id="KW-1185">Reference proteome</keyword>
<evidence type="ECO:0000313" key="9">
    <source>
        <dbReference type="Proteomes" id="UP001059546"/>
    </source>
</evidence>
<evidence type="ECO:0000313" key="7">
    <source>
        <dbReference type="EMBL" id="UTX43980.1"/>
    </source>
</evidence>
<evidence type="ECO:0000256" key="5">
    <source>
        <dbReference type="SAM" id="MobiDB-lite"/>
    </source>
</evidence>
<evidence type="ECO:0000313" key="10">
    <source>
        <dbReference type="Proteomes" id="UP001217963"/>
    </source>
</evidence>
<feature type="transmembrane region" description="Helical" evidence="6">
    <location>
        <begin position="35"/>
        <end position="53"/>
    </location>
</feature>
<reference evidence="8 10" key="2">
    <citation type="submission" date="2023-02" db="EMBL/GenBank/DDBJ databases">
        <title>Encephalitozoon hellem ATCC 50451 complete genome.</title>
        <authorList>
            <person name="Mascarenhas dos Santos A.C."/>
            <person name="Julian A.T."/>
            <person name="Pombert J.-F."/>
        </authorList>
    </citation>
    <scope>NUCLEOTIDE SEQUENCE [LARGE SCALE GENOMIC DNA]</scope>
    <source>
        <strain evidence="8 10">ATCC 50451</strain>
    </source>
</reference>
<dbReference type="GO" id="GO:0005385">
    <property type="term" value="F:zinc ion transmembrane transporter activity"/>
    <property type="evidence" value="ECO:0007669"/>
    <property type="project" value="TreeGrafter"/>
</dbReference>
<sequence>MNLQVLLFALIIFSSSLVVCLSPKMITSLKVVRRVFPFLTLLTAGFLLGVQLLELSPHMVTDCHEHSGHDHHHGHHTHESPMLGFFTAGLSFIFLLAIDTIVLKHKHCEEGEKKRHAHNAGCHGNDPHHKVDAQGNHTQKTSEKPLNAQTSAKEAERLGCCDPSEVIKNTSSKTQVFIYILGISIHSFFEGLAFNSIDKIGSLEMGLILHKVLESFALGVPLFTSGFNFSTGLILALFYSSLTPIGIMIGSAPGFFGQTIKNIFKGLALGSIMFMVSIEMIPPMFDHPKVSRIHGILTLLIGYLSSAAVIHCSHPH</sequence>
<dbReference type="InterPro" id="IPR003689">
    <property type="entry name" value="ZIP"/>
</dbReference>
<evidence type="ECO:0000256" key="3">
    <source>
        <dbReference type="ARBA" id="ARBA00022989"/>
    </source>
</evidence>
<feature type="transmembrane region" description="Helical" evidence="6">
    <location>
        <begin position="293"/>
        <end position="312"/>
    </location>
</feature>
<evidence type="ECO:0000256" key="6">
    <source>
        <dbReference type="SAM" id="Phobius"/>
    </source>
</evidence>
<feature type="transmembrane region" description="Helical" evidence="6">
    <location>
        <begin position="176"/>
        <end position="197"/>
    </location>
</feature>
<evidence type="ECO:0000256" key="1">
    <source>
        <dbReference type="ARBA" id="ARBA00004141"/>
    </source>
</evidence>
<evidence type="ECO:0000313" key="8">
    <source>
        <dbReference type="EMBL" id="WEL39465.1"/>
    </source>
</evidence>
<dbReference type="Pfam" id="PF02535">
    <property type="entry name" value="Zip"/>
    <property type="match status" value="1"/>
</dbReference>
<gene>
    <name evidence="7" type="ORF">GPU96_09g17600</name>
    <name evidence="8" type="ORF">PFJ87_09g00930</name>
</gene>
<comment type="subcellular location">
    <subcellularLocation>
        <location evidence="1">Membrane</location>
        <topology evidence="1">Multi-pass membrane protein</topology>
    </subcellularLocation>
</comment>
<organism evidence="7 9">
    <name type="scientific">Encephalitozoon hellem</name>
    <name type="common">Microsporidian parasite</name>
    <dbReference type="NCBI Taxonomy" id="27973"/>
    <lineage>
        <taxon>Eukaryota</taxon>
        <taxon>Fungi</taxon>
        <taxon>Fungi incertae sedis</taxon>
        <taxon>Microsporidia</taxon>
        <taxon>Unikaryonidae</taxon>
        <taxon>Encephalitozoon</taxon>
    </lineage>
</organism>
<dbReference type="PANTHER" id="PTHR11040">
    <property type="entry name" value="ZINC/IRON TRANSPORTER"/>
    <property type="match status" value="1"/>
</dbReference>
<accession>A0A9Q9C5A5</accession>
<reference evidence="7" key="1">
    <citation type="submission" date="2021-05" db="EMBL/GenBank/DDBJ databases">
        <title>Encephalitozoon hellem ATCC 50604 Complete Genome.</title>
        <authorList>
            <person name="Mascarenhas dos Santos A.C."/>
            <person name="Julian A.T."/>
            <person name="Pombert J.-F."/>
        </authorList>
    </citation>
    <scope>NUCLEOTIDE SEQUENCE</scope>
    <source>
        <strain evidence="7">ATCC 50604</strain>
    </source>
</reference>